<dbReference type="InterPro" id="IPR000424">
    <property type="entry name" value="Primosome_PriB/ssb"/>
</dbReference>
<dbReference type="PANTHER" id="PTHR10302">
    <property type="entry name" value="SINGLE-STRANDED DNA-BINDING PROTEIN"/>
    <property type="match status" value="1"/>
</dbReference>
<dbReference type="CDD" id="cd04496">
    <property type="entry name" value="SSB_OBF"/>
    <property type="match status" value="1"/>
</dbReference>
<dbReference type="EMBL" id="JBBEGM010000006">
    <property type="protein sequence ID" value="MEJ2862599.1"/>
    <property type="molecule type" value="Genomic_DNA"/>
</dbReference>
<dbReference type="Gene3D" id="2.40.50.140">
    <property type="entry name" value="Nucleic acid-binding proteins"/>
    <property type="match status" value="1"/>
</dbReference>
<gene>
    <name evidence="5" type="primary">ssb</name>
    <name evidence="5" type="ORF">WCD58_15615</name>
</gene>
<dbReference type="SUPFAM" id="SSF50249">
    <property type="entry name" value="Nucleic acid-binding proteins"/>
    <property type="match status" value="1"/>
</dbReference>
<evidence type="ECO:0000256" key="4">
    <source>
        <dbReference type="SAM" id="MobiDB-lite"/>
    </source>
</evidence>
<keyword evidence="6" id="KW-1185">Reference proteome</keyword>
<evidence type="ECO:0000313" key="5">
    <source>
        <dbReference type="EMBL" id="MEJ2862599.1"/>
    </source>
</evidence>
<dbReference type="RefSeq" id="WP_337703980.1">
    <property type="nucleotide sequence ID" value="NZ_JBBEGM010000006.1"/>
</dbReference>
<proteinExistence type="inferred from homology"/>
<comment type="caution">
    <text evidence="2">Lacks conserved residue(s) required for the propagation of feature annotation.</text>
</comment>
<reference evidence="5 6" key="1">
    <citation type="submission" date="2024-03" db="EMBL/GenBank/DDBJ databases">
        <title>Actinomycetospora sp. OC33-EN07, a novel actinomycete isolated from wild orchid (Aerides multiflora).</title>
        <authorList>
            <person name="Suriyachadkun C."/>
        </authorList>
    </citation>
    <scope>NUCLEOTIDE SEQUENCE [LARGE SCALE GENOMIC DNA]</scope>
    <source>
        <strain evidence="5 6">OC33-EN07</strain>
    </source>
</reference>
<keyword evidence="1 2" id="KW-0238">DNA-binding</keyword>
<evidence type="ECO:0000313" key="6">
    <source>
        <dbReference type="Proteomes" id="UP001369736"/>
    </source>
</evidence>
<organism evidence="5 6">
    <name type="scientific">Actinomycetospora flava</name>
    <dbReference type="NCBI Taxonomy" id="3129232"/>
    <lineage>
        <taxon>Bacteria</taxon>
        <taxon>Bacillati</taxon>
        <taxon>Actinomycetota</taxon>
        <taxon>Actinomycetes</taxon>
        <taxon>Pseudonocardiales</taxon>
        <taxon>Pseudonocardiaceae</taxon>
        <taxon>Actinomycetospora</taxon>
    </lineage>
</organism>
<dbReference type="HAMAP" id="MF_00984">
    <property type="entry name" value="SSB"/>
    <property type="match status" value="1"/>
</dbReference>
<dbReference type="InterPro" id="IPR011344">
    <property type="entry name" value="ssDNA-bd"/>
</dbReference>
<feature type="region of interest" description="Disordered" evidence="4">
    <location>
        <begin position="112"/>
        <end position="150"/>
    </location>
</feature>
<dbReference type="PROSITE" id="PS50935">
    <property type="entry name" value="SSB"/>
    <property type="match status" value="1"/>
</dbReference>
<protein>
    <recommendedName>
        <fullName evidence="2 3">Single-stranded DNA-binding protein</fullName>
        <shortName evidence="2">SSB</shortName>
    </recommendedName>
</protein>
<dbReference type="Proteomes" id="UP001369736">
    <property type="component" value="Unassembled WGS sequence"/>
</dbReference>
<comment type="caution">
    <text evidence="5">The sequence shown here is derived from an EMBL/GenBank/DDBJ whole genome shotgun (WGS) entry which is preliminary data.</text>
</comment>
<dbReference type="InterPro" id="IPR012340">
    <property type="entry name" value="NA-bd_OB-fold"/>
</dbReference>
<evidence type="ECO:0000256" key="3">
    <source>
        <dbReference type="RuleBase" id="RU000524"/>
    </source>
</evidence>
<dbReference type="Pfam" id="PF00436">
    <property type="entry name" value="SSB"/>
    <property type="match status" value="1"/>
</dbReference>
<dbReference type="NCBIfam" id="TIGR00621">
    <property type="entry name" value="ssb"/>
    <property type="match status" value="1"/>
</dbReference>
<sequence length="150" mass="16105">MNETTLTIVGNLTDAPELRYLPSGAARAGFTVASTPRRFDRQTGEWIDGDALFLRAVAWGPLAEHAAESLSKGDRVVVTGRLRQRSFETAEGARRQVIELEVDEVGVSLRYATARPQRTSAPAPADRNGAAERVDDSAGDSADELVGGHD</sequence>
<comment type="subunit">
    <text evidence="2">Homotetramer.</text>
</comment>
<dbReference type="PANTHER" id="PTHR10302:SF27">
    <property type="entry name" value="SINGLE-STRANDED DNA-BINDING PROTEIN"/>
    <property type="match status" value="1"/>
</dbReference>
<name>A0ABU8M5J8_9PSEU</name>
<dbReference type="GO" id="GO:0003677">
    <property type="term" value="F:DNA binding"/>
    <property type="evidence" value="ECO:0007669"/>
    <property type="project" value="UniProtKB-KW"/>
</dbReference>
<dbReference type="NCBIfam" id="NF005851">
    <property type="entry name" value="PRK07772.1"/>
    <property type="match status" value="1"/>
</dbReference>
<accession>A0ABU8M5J8</accession>
<evidence type="ECO:0000256" key="1">
    <source>
        <dbReference type="ARBA" id="ARBA00023125"/>
    </source>
</evidence>
<evidence type="ECO:0000256" key="2">
    <source>
        <dbReference type="HAMAP-Rule" id="MF_00984"/>
    </source>
</evidence>